<dbReference type="InterPro" id="IPR000115">
    <property type="entry name" value="PRibGlycinamide_synth"/>
</dbReference>
<evidence type="ECO:0000313" key="14">
    <source>
        <dbReference type="EMBL" id="CAE8585987.1"/>
    </source>
</evidence>
<dbReference type="HAMAP" id="MF_00741">
    <property type="entry name" value="AIRS"/>
    <property type="match status" value="1"/>
</dbReference>
<keyword evidence="7" id="KW-0658">Purine biosynthesis</keyword>
<evidence type="ECO:0000256" key="5">
    <source>
        <dbReference type="ARBA" id="ARBA00022723"/>
    </source>
</evidence>
<dbReference type="SUPFAM" id="SSF53328">
    <property type="entry name" value="Formyltransferase"/>
    <property type="match status" value="1"/>
</dbReference>
<dbReference type="InterPro" id="IPR004733">
    <property type="entry name" value="PurM_cligase"/>
</dbReference>
<evidence type="ECO:0000256" key="10">
    <source>
        <dbReference type="ARBA" id="ARBA00023268"/>
    </source>
</evidence>
<dbReference type="PANTHER" id="PTHR10520:SF12">
    <property type="entry name" value="TRIFUNCTIONAL PURINE BIOSYNTHETIC PROTEIN ADENOSINE-3"/>
    <property type="match status" value="1"/>
</dbReference>
<evidence type="ECO:0000259" key="13">
    <source>
        <dbReference type="PROSITE" id="PS51278"/>
    </source>
</evidence>
<evidence type="ECO:0000313" key="15">
    <source>
        <dbReference type="Proteomes" id="UP000654075"/>
    </source>
</evidence>
<dbReference type="CDD" id="cd06223">
    <property type="entry name" value="PRTases_typeI"/>
    <property type="match status" value="1"/>
</dbReference>
<dbReference type="InterPro" id="IPR020559">
    <property type="entry name" value="PRibGlycinamide_synth_CS"/>
</dbReference>
<comment type="similarity">
    <text evidence="3">In the N-terminal section; belongs to the GARS family.</text>
</comment>
<dbReference type="InterPro" id="IPR020561">
    <property type="entry name" value="PRibGlycinamid_synth_ATP-grasp"/>
</dbReference>
<dbReference type="InterPro" id="IPR036921">
    <property type="entry name" value="PurM-like_N_sf"/>
</dbReference>
<dbReference type="NCBIfam" id="TIGR00878">
    <property type="entry name" value="purM"/>
    <property type="match status" value="1"/>
</dbReference>
<dbReference type="Gene3D" id="3.40.50.20">
    <property type="match status" value="1"/>
</dbReference>
<dbReference type="SMART" id="SM01209">
    <property type="entry name" value="GARS_A"/>
    <property type="match status" value="1"/>
</dbReference>
<dbReference type="Pfam" id="PF02844">
    <property type="entry name" value="GARS_N"/>
    <property type="match status" value="1"/>
</dbReference>
<dbReference type="Gene3D" id="3.90.600.10">
    <property type="entry name" value="Phosphoribosylglycinamide synthetase, C-terminal domain"/>
    <property type="match status" value="1"/>
</dbReference>
<evidence type="ECO:0000256" key="2">
    <source>
        <dbReference type="ARBA" id="ARBA00005174"/>
    </source>
</evidence>
<accession>A0A813DBF7</accession>
<dbReference type="Pfam" id="PF02843">
    <property type="entry name" value="GARS_C"/>
    <property type="match status" value="1"/>
</dbReference>
<keyword evidence="15" id="KW-1185">Reference proteome</keyword>
<dbReference type="InterPro" id="IPR016185">
    <property type="entry name" value="PreATP-grasp_dom_sf"/>
</dbReference>
<dbReference type="SUPFAM" id="SSF55326">
    <property type="entry name" value="PurM N-terminal domain-like"/>
    <property type="match status" value="2"/>
</dbReference>
<keyword evidence="4" id="KW-0436">Ligase</keyword>
<dbReference type="Gene3D" id="3.30.1490.20">
    <property type="entry name" value="ATP-grasp fold, A domain"/>
    <property type="match status" value="1"/>
</dbReference>
<evidence type="ECO:0000256" key="9">
    <source>
        <dbReference type="ARBA" id="ARBA00023211"/>
    </source>
</evidence>
<dbReference type="Pfam" id="PF00586">
    <property type="entry name" value="AIRS"/>
    <property type="match status" value="2"/>
</dbReference>
<dbReference type="Pfam" id="PF01071">
    <property type="entry name" value="GARS_A"/>
    <property type="match status" value="1"/>
</dbReference>
<dbReference type="NCBIfam" id="TIGR00877">
    <property type="entry name" value="purD"/>
    <property type="match status" value="1"/>
</dbReference>
<dbReference type="InterPro" id="IPR016188">
    <property type="entry name" value="PurM-like_N"/>
</dbReference>
<dbReference type="Gene3D" id="3.30.470.20">
    <property type="entry name" value="ATP-grasp fold, B domain"/>
    <property type="match status" value="1"/>
</dbReference>
<evidence type="ECO:0000256" key="8">
    <source>
        <dbReference type="ARBA" id="ARBA00022840"/>
    </source>
</evidence>
<dbReference type="InterPro" id="IPR002376">
    <property type="entry name" value="Formyl_transf_N"/>
</dbReference>
<dbReference type="GO" id="GO:0046872">
    <property type="term" value="F:metal ion binding"/>
    <property type="evidence" value="ECO:0007669"/>
    <property type="project" value="UniProtKB-KW"/>
</dbReference>
<name>A0A813DBF7_POLGL</name>
<dbReference type="OrthoDB" id="413329at2759"/>
<dbReference type="SUPFAM" id="SSF53271">
    <property type="entry name" value="PRTase-like"/>
    <property type="match status" value="1"/>
</dbReference>
<dbReference type="SUPFAM" id="SSF56059">
    <property type="entry name" value="Glutathione synthetase ATP-binding domain-like"/>
    <property type="match status" value="1"/>
</dbReference>
<dbReference type="InterPro" id="IPR029057">
    <property type="entry name" value="PRTase-like"/>
</dbReference>
<dbReference type="GO" id="GO:0006189">
    <property type="term" value="P:'de novo' IMP biosynthetic process"/>
    <property type="evidence" value="ECO:0007669"/>
    <property type="project" value="UniProtKB-UniPathway"/>
</dbReference>
<dbReference type="SUPFAM" id="SSF51246">
    <property type="entry name" value="Rudiment single hybrid motif"/>
    <property type="match status" value="1"/>
</dbReference>
<proteinExistence type="inferred from homology"/>
<dbReference type="EMBL" id="CAJNNV010001849">
    <property type="protein sequence ID" value="CAE8585987.1"/>
    <property type="molecule type" value="Genomic_DNA"/>
</dbReference>
<dbReference type="InterPro" id="IPR011761">
    <property type="entry name" value="ATP-grasp"/>
</dbReference>
<dbReference type="GO" id="GO:0005829">
    <property type="term" value="C:cytosol"/>
    <property type="evidence" value="ECO:0007669"/>
    <property type="project" value="TreeGrafter"/>
</dbReference>
<evidence type="ECO:0000259" key="12">
    <source>
        <dbReference type="PROSITE" id="PS50975"/>
    </source>
</evidence>
<dbReference type="InterPro" id="IPR013815">
    <property type="entry name" value="ATP_grasp_subdomain_1"/>
</dbReference>
<evidence type="ECO:0000256" key="4">
    <source>
        <dbReference type="ARBA" id="ARBA00022598"/>
    </source>
</evidence>
<dbReference type="Pfam" id="PF02769">
    <property type="entry name" value="AIRS_C"/>
    <property type="match status" value="2"/>
</dbReference>
<dbReference type="GO" id="GO:0004641">
    <property type="term" value="F:phosphoribosylformylglycinamidine cyclo-ligase activity"/>
    <property type="evidence" value="ECO:0007669"/>
    <property type="project" value="InterPro"/>
</dbReference>
<feature type="domain" description="ATP-grasp" evidence="12">
    <location>
        <begin position="796"/>
        <end position="1005"/>
    </location>
</feature>
<comment type="caution">
    <text evidence="14">The sequence shown here is derived from an EMBL/GenBank/DDBJ whole genome shotgun (WGS) entry which is preliminary data.</text>
</comment>
<dbReference type="PROSITE" id="PS51278">
    <property type="entry name" value="GATASE_TYPE_2"/>
    <property type="match status" value="1"/>
</dbReference>
<dbReference type="CDD" id="cd00352">
    <property type="entry name" value="Gn_AT_II"/>
    <property type="match status" value="1"/>
</dbReference>
<dbReference type="GO" id="GO:0046084">
    <property type="term" value="P:adenine biosynthetic process"/>
    <property type="evidence" value="ECO:0007669"/>
    <property type="project" value="TreeGrafter"/>
</dbReference>
<dbReference type="CDD" id="cd02196">
    <property type="entry name" value="PurM"/>
    <property type="match status" value="1"/>
</dbReference>
<evidence type="ECO:0000256" key="3">
    <source>
        <dbReference type="ARBA" id="ARBA00007423"/>
    </source>
</evidence>
<evidence type="ECO:0008006" key="16">
    <source>
        <dbReference type="Google" id="ProtNLM"/>
    </source>
</evidence>
<dbReference type="Gene3D" id="3.60.20.10">
    <property type="entry name" value="Glutamine Phosphoribosylpyrophosphate, subunit 1, domain 1"/>
    <property type="match status" value="1"/>
</dbReference>
<dbReference type="Gene3D" id="3.30.1330.10">
    <property type="entry name" value="PurM-like, N-terminal domain"/>
    <property type="match status" value="2"/>
</dbReference>
<dbReference type="GO" id="GO:0005524">
    <property type="term" value="F:ATP binding"/>
    <property type="evidence" value="ECO:0007669"/>
    <property type="project" value="UniProtKB-UniRule"/>
</dbReference>
<dbReference type="InterPro" id="IPR000836">
    <property type="entry name" value="PRTase_dom"/>
</dbReference>
<evidence type="ECO:0000256" key="1">
    <source>
        <dbReference type="ARBA" id="ARBA00004686"/>
    </source>
</evidence>
<dbReference type="SMART" id="SM01210">
    <property type="entry name" value="GARS_C"/>
    <property type="match status" value="1"/>
</dbReference>
<reference evidence="14" key="1">
    <citation type="submission" date="2021-02" db="EMBL/GenBank/DDBJ databases">
        <authorList>
            <person name="Dougan E. K."/>
            <person name="Rhodes N."/>
            <person name="Thang M."/>
            <person name="Chan C."/>
        </authorList>
    </citation>
    <scope>NUCLEOTIDE SEQUENCE</scope>
</reference>
<dbReference type="SUPFAM" id="SSF56235">
    <property type="entry name" value="N-terminal nucleophile aminohydrolases (Ntn hydrolases)"/>
    <property type="match status" value="1"/>
</dbReference>
<dbReference type="PANTHER" id="PTHR10520">
    <property type="entry name" value="TRIFUNCTIONAL PURINE BIOSYNTHETIC PROTEIN ADENOSINE-3-RELATED"/>
    <property type="match status" value="1"/>
</dbReference>
<evidence type="ECO:0000256" key="11">
    <source>
        <dbReference type="PROSITE-ProRule" id="PRU00409"/>
    </source>
</evidence>
<keyword evidence="6 11" id="KW-0547">Nucleotide-binding</keyword>
<keyword evidence="10" id="KW-0511">Multifunctional enzyme</keyword>
<dbReference type="InterPro" id="IPR020560">
    <property type="entry name" value="PRibGlycinamide_synth_C-dom"/>
</dbReference>
<dbReference type="HAMAP" id="MF_00138">
    <property type="entry name" value="GARS"/>
    <property type="match status" value="1"/>
</dbReference>
<dbReference type="InterPro" id="IPR037123">
    <property type="entry name" value="PRibGlycinamide_synth_C_sf"/>
</dbReference>
<dbReference type="InterPro" id="IPR020562">
    <property type="entry name" value="PRibGlycinamide_synth_N"/>
</dbReference>
<dbReference type="Proteomes" id="UP000654075">
    <property type="component" value="Unassembled WGS sequence"/>
</dbReference>
<dbReference type="Pfam" id="PF00551">
    <property type="entry name" value="Formyl_trans_N"/>
    <property type="match status" value="1"/>
</dbReference>
<dbReference type="PROSITE" id="PS00184">
    <property type="entry name" value="GARS"/>
    <property type="match status" value="1"/>
</dbReference>
<organism evidence="14 15">
    <name type="scientific">Polarella glacialis</name>
    <name type="common">Dinoflagellate</name>
    <dbReference type="NCBI Taxonomy" id="89957"/>
    <lineage>
        <taxon>Eukaryota</taxon>
        <taxon>Sar</taxon>
        <taxon>Alveolata</taxon>
        <taxon>Dinophyceae</taxon>
        <taxon>Suessiales</taxon>
        <taxon>Suessiaceae</taxon>
        <taxon>Polarella</taxon>
    </lineage>
</organism>
<dbReference type="FunFam" id="3.30.470.20:FF:000018">
    <property type="entry name" value="Trifunctional purine biosynthetic protein adenosine-3"/>
    <property type="match status" value="1"/>
</dbReference>
<dbReference type="SUPFAM" id="SSF52440">
    <property type="entry name" value="PreATP-grasp domain"/>
    <property type="match status" value="1"/>
</dbReference>
<dbReference type="PROSITE" id="PS50975">
    <property type="entry name" value="ATP_GRASP"/>
    <property type="match status" value="1"/>
</dbReference>
<dbReference type="Gene3D" id="3.90.650.10">
    <property type="entry name" value="PurM-like C-terminal domain"/>
    <property type="match status" value="2"/>
</dbReference>
<comment type="pathway">
    <text evidence="1">Purine metabolism; IMP biosynthesis via de novo pathway; 5-amino-1-(5-phospho-D-ribosyl)imidazole from N(2)-formyl-N(1)-(5-phospho-D-ribosyl)glycinamide: step 2/2.</text>
</comment>
<dbReference type="InterPro" id="IPR011054">
    <property type="entry name" value="Rudment_hybrid_motif"/>
</dbReference>
<dbReference type="UniPathway" id="UPA00074">
    <property type="reaction ID" value="UER00125"/>
</dbReference>
<dbReference type="InterPro" id="IPR036676">
    <property type="entry name" value="PurM-like_C_sf"/>
</dbReference>
<keyword evidence="5" id="KW-0479">Metal-binding</keyword>
<sequence>MGDEIADDRIVNDDIGHECGFAFLRLLKPPEFYLEKYGTHFFGVNRMHLMMEKQRNRGQDGAGMANVKLDMPPGSKYIHCEKSVAADPISDLFGRIEKNACHLLSKAPKAARIPFGPEGKEQVDPRWVKDNIPFCGETYLAHVRYGTDSENGVDRCHPVTRESNWMTRNLILAGNFNITNNEDLFASLVQLGQHPRELSDTVMLLEKIGHFVDKENNDLYVKYSAAGHSPQTCFSLIGENINIARILRRASGLWDGGYCIAGLLGHGDAFVMRDPSGIRPAFYHADDEIIVVCSEAPLIQTVFGVKEELVKPLPPGHALTIKRSGAWQIEQILQPLALTQCSFERIYFSRGNDAGVYREREQLGRLLLAPLMRMLQKGNLSLKEAVLTFIPNTSELAFLGLAKEAQDHLDGLKTAAFKALANRPAGGSAEDDRSLQELLSAKVRTEKVVHKDAKIRTFIQEDSSREHLTMHAYDVHYGTIRRGQDCIVALDDSIVRGNTLKNAILRTLDKLGPIKIIVVSSCPQIRYPDVYGIDMAKLGDLAAFKAAVGLLKDRGMDNVVNEVYRKCREELKVPLNSGKSVNHVKKIYELFTPEEISARIAKDVCPDDCKADVEILYQTVEDLHRALPEHSGDWYFSGDYPTPGGIRVCCRAFALWMEGSSQRCYGISSALSFLRARRPALVLGSGAREHALAWKMSFSSEVSCIFVAPGNGGIGASHGAQPQDSVPMIGVDIPITAPLFTEVINFCREHDVGLVTVGPEQMLADGIADKLRAEDILVFGPSAAAAEIEASKAFAKDFMKRHNIPTAAYANFKGPGDLEAALRYVDSAPFDVVVKASGLAAGKGVVVPESKEEAKQAIRDCLERQIFGAAGLEIVLEERMSGPECSVLALCDGHRMAVLPPAQDHKRVRDGDQGPNTGGMGAFAPTPVVKAEMLEQIKREILQPTLDGLRSEGKAFVGCLFAGLMITESGPRVIEFNCRFGDPETQCVLPLLNCDIYRVLTSCAMGELFDFETAAPTLPDTCCVSVVMASAGYPGAYEKGFPISGLDRACAVPGVTVFHAGTKPALADQSEFGLGKGGAGALQRMLHHRVMSRGRQMPTSVVTSGGRVLAVTAMAHGGIAEARERAYVAIRSIKFQGSFCRMDIGDSATAVIKRSRGTSNAGAVAGEPPSGKAATYLQAGVDIEMDEAIKVSTREMMLRTRRPGYQSSGNDGRFDIGSLDYTSPSIVSSTNGVGTKLKVAIAMGRYRNIGTDLIALCANDVAARGAEPLFFTSHFSVSKLDAQQALEVNEGIADGCSEAGCAFMESKTAEMPGVYNAMGFDLVGVAVGAAEGPAVLPQRERMQQGDLLIGLMSSGLHSNGFSLLRSVVQAAGIKYQSAAPFDPTRSFGEVLLAPTRIYVKPLLALAKAGWLKAAAPITSGGLSRSIPRILPRDLQAQLKAEQWELPPMFRWIAARCQISCDELAATFNCGIGMVLVVAPEHKDDVFKLLKDIDEEAAVIGELARRDEGAPQTLIDGAESCWLMLPELGVSLPFPQVLSSLQDPHMLSRSKTLVLGGSAADSPLKALLEAAEILAFPAEVAAVLSLCEGSELTKIAKDAGIETVILKPGLVQAEDSVFAPAPRVSDGSIEQVIEKVLERVRADLLVVLDDFSLTLLSTNFRKRWAGRLIKVEASLIPCVRGLDSLTSALDAGMCVSGCTVYQQTENPDVLDIMLQETARILEADTPATLHARIVAEAESKALPEAVRQVASGKWKLRRLDGRTPTSNIVASSAPCPSSPSDGSLAGAAKRYEMRGVSADKGDVHAAIKHMDKGLFPKAFCKVVPDFISGDPTQAIVMHADGAGTKSSLAYIYWKKTGDISVWKGIAQDALIMNLDDLLCVGITSNILLSSTIGRNKNLIPGEVVAAVIGGTAQLVEELNRHGVGIALTGGETADVGDLVRTIIVDSTVVAQIPRSEVIDNGRIGAGDIIVGLSSSGRATYETCYNSGIGSNGLTAARHDTFESSLAKEFPESFDPMMPKELVYSGGVGLEDPVETDGFGIVTAGKLLLSPTRTYAPIVKAILASGLRGSINGMVHCSGGAQTKVMHFVEDVHIIKDNLLPTPPVFRLIQQNSGTPWEEMYKVFNMGHRLEFYTNQEAAAKIIEISKSFGVEAQVIGRVEPAETGQRRVTIRSEHGQFQYIA</sequence>
<evidence type="ECO:0000256" key="7">
    <source>
        <dbReference type="ARBA" id="ARBA00022755"/>
    </source>
</evidence>
<dbReference type="InterPro" id="IPR017932">
    <property type="entry name" value="GATase_2_dom"/>
</dbReference>
<gene>
    <name evidence="14" type="ORF">PGLA1383_LOCUS4886</name>
</gene>
<dbReference type="Gene3D" id="3.40.50.170">
    <property type="entry name" value="Formyl transferase, N-terminal domain"/>
    <property type="match status" value="1"/>
</dbReference>
<evidence type="ECO:0000256" key="6">
    <source>
        <dbReference type="ARBA" id="ARBA00022741"/>
    </source>
</evidence>
<protein>
    <recommendedName>
        <fullName evidence="16">Phosphoribosylamine--glycine ligase</fullName>
    </recommendedName>
</protein>
<dbReference type="InterPro" id="IPR010918">
    <property type="entry name" value="PurM-like_C_dom"/>
</dbReference>
<dbReference type="GO" id="GO:0004637">
    <property type="term" value="F:phosphoribosylamine-glycine ligase activity"/>
    <property type="evidence" value="ECO:0007669"/>
    <property type="project" value="InterPro"/>
</dbReference>
<dbReference type="InterPro" id="IPR029055">
    <property type="entry name" value="Ntn_hydrolases_N"/>
</dbReference>
<keyword evidence="9" id="KW-0464">Manganese</keyword>
<keyword evidence="8 11" id="KW-0067">ATP-binding</keyword>
<comment type="pathway">
    <text evidence="2">Purine metabolism; IMP biosynthesis via de novo pathway; N(1)-(5-phospho-D-ribosyl)glycinamide from 5-phospho-alpha-D-ribose 1-diphosphate: step 2/2.</text>
</comment>
<dbReference type="SUPFAM" id="SSF56042">
    <property type="entry name" value="PurM C-terminal domain-like"/>
    <property type="match status" value="2"/>
</dbReference>
<feature type="domain" description="Glutamine amidotransferase type-2" evidence="13">
    <location>
        <begin position="19"/>
        <end position="324"/>
    </location>
</feature>
<dbReference type="InterPro" id="IPR036477">
    <property type="entry name" value="Formyl_transf_N_sf"/>
</dbReference>